<proteinExistence type="predicted"/>
<dbReference type="AlphaFoldDB" id="X1B4J4"/>
<protein>
    <submittedName>
        <fullName evidence="2">Uncharacterized protein</fullName>
    </submittedName>
</protein>
<sequence>MTKPKKPEPNPIEKAIGDRAKPKGNLADLPENAKLTPLPQLPSEILEEPSPSEMLTLENLQRQTEERLQDQLPKEPTAFQINQGVPEPIIPVSKPIPQPVTEHSTPESEPPQKIEPVENDIPVMPDSLLEKIDVGVMPDAKKLPPLDTENELLAQQDEELESMLKEINKPPAEDIELTALRKYILEDGFVLATVSFHIMSLCAEPLTSP</sequence>
<accession>X1B4J4</accession>
<comment type="caution">
    <text evidence="2">The sequence shown here is derived from an EMBL/GenBank/DDBJ whole genome shotgun (WGS) entry which is preliminary data.</text>
</comment>
<feature type="compositionally biased region" description="Basic and acidic residues" evidence="1">
    <location>
        <begin position="104"/>
        <end position="116"/>
    </location>
</feature>
<organism evidence="2">
    <name type="scientific">marine sediment metagenome</name>
    <dbReference type="NCBI Taxonomy" id="412755"/>
    <lineage>
        <taxon>unclassified sequences</taxon>
        <taxon>metagenomes</taxon>
        <taxon>ecological metagenomes</taxon>
    </lineage>
</organism>
<feature type="compositionally biased region" description="Low complexity" evidence="1">
    <location>
        <begin position="37"/>
        <end position="51"/>
    </location>
</feature>
<feature type="non-terminal residue" evidence="2">
    <location>
        <position position="209"/>
    </location>
</feature>
<feature type="region of interest" description="Disordered" evidence="1">
    <location>
        <begin position="1"/>
        <end position="51"/>
    </location>
</feature>
<evidence type="ECO:0000313" key="2">
    <source>
        <dbReference type="EMBL" id="GAG79113.1"/>
    </source>
</evidence>
<gene>
    <name evidence="2" type="ORF">S01H4_31274</name>
</gene>
<reference evidence="2" key="1">
    <citation type="journal article" date="2014" name="Front. Microbiol.">
        <title>High frequency of phylogenetically diverse reductive dehalogenase-homologous genes in deep subseafloor sedimentary metagenomes.</title>
        <authorList>
            <person name="Kawai M."/>
            <person name="Futagami T."/>
            <person name="Toyoda A."/>
            <person name="Takaki Y."/>
            <person name="Nishi S."/>
            <person name="Hori S."/>
            <person name="Arai W."/>
            <person name="Tsubouchi T."/>
            <person name="Morono Y."/>
            <person name="Uchiyama I."/>
            <person name="Ito T."/>
            <person name="Fujiyama A."/>
            <person name="Inagaki F."/>
            <person name="Takami H."/>
        </authorList>
    </citation>
    <scope>NUCLEOTIDE SEQUENCE</scope>
    <source>
        <strain evidence="2">Expedition CK06-06</strain>
    </source>
</reference>
<evidence type="ECO:0000256" key="1">
    <source>
        <dbReference type="SAM" id="MobiDB-lite"/>
    </source>
</evidence>
<feature type="region of interest" description="Disordered" evidence="1">
    <location>
        <begin position="80"/>
        <end position="119"/>
    </location>
</feature>
<dbReference type="EMBL" id="BART01016232">
    <property type="protein sequence ID" value="GAG79113.1"/>
    <property type="molecule type" value="Genomic_DNA"/>
</dbReference>
<name>X1B4J4_9ZZZZ</name>